<accession>A0A914C4U0</accession>
<proteinExistence type="predicted"/>
<reference evidence="2" key="1">
    <citation type="submission" date="2022-11" db="UniProtKB">
        <authorList>
            <consortium name="WormBaseParasite"/>
        </authorList>
    </citation>
    <scope>IDENTIFICATION</scope>
</reference>
<sequence>MGLLLMQLSSCIDFDTYVDNDDGRSDGGGTVLWQRSKIKTSAVRSFEHISNQTINLNSFKLDKDYVDNNNQHPAYQVPLQRLSNKQISYLLKKYSMKGTPSLHLNVSLLIK</sequence>
<dbReference type="WBParaSite" id="ACRNAN_Path_301.g1140.t1">
    <property type="protein sequence ID" value="ACRNAN_Path_301.g1140.t1"/>
    <property type="gene ID" value="ACRNAN_Path_301.g1140"/>
</dbReference>
<protein>
    <submittedName>
        <fullName evidence="2">Uncharacterized protein</fullName>
    </submittedName>
</protein>
<keyword evidence="1" id="KW-1185">Reference proteome</keyword>
<name>A0A914C4U0_9BILA</name>
<evidence type="ECO:0000313" key="2">
    <source>
        <dbReference type="WBParaSite" id="ACRNAN_Path_301.g1140.t1"/>
    </source>
</evidence>
<organism evidence="1 2">
    <name type="scientific">Acrobeloides nanus</name>
    <dbReference type="NCBI Taxonomy" id="290746"/>
    <lineage>
        <taxon>Eukaryota</taxon>
        <taxon>Metazoa</taxon>
        <taxon>Ecdysozoa</taxon>
        <taxon>Nematoda</taxon>
        <taxon>Chromadorea</taxon>
        <taxon>Rhabditida</taxon>
        <taxon>Tylenchina</taxon>
        <taxon>Cephalobomorpha</taxon>
        <taxon>Cephaloboidea</taxon>
        <taxon>Cephalobidae</taxon>
        <taxon>Acrobeloides</taxon>
    </lineage>
</organism>
<evidence type="ECO:0000313" key="1">
    <source>
        <dbReference type="Proteomes" id="UP000887540"/>
    </source>
</evidence>
<dbReference type="AlphaFoldDB" id="A0A914C4U0"/>
<dbReference type="Proteomes" id="UP000887540">
    <property type="component" value="Unplaced"/>
</dbReference>